<reference evidence="1" key="1">
    <citation type="journal article" date="2021" name="Open Biol.">
        <title>Shared evolutionary footprints suggest mitochondrial oxidative damage underlies multiple complex I losses in fungi.</title>
        <authorList>
            <person name="Schikora-Tamarit M.A."/>
            <person name="Marcet-Houben M."/>
            <person name="Nosek J."/>
            <person name="Gabaldon T."/>
        </authorList>
    </citation>
    <scope>NUCLEOTIDE SEQUENCE</scope>
    <source>
        <strain evidence="1">CBS2887</strain>
    </source>
</reference>
<accession>A0A9P8TNC6</accession>
<dbReference type="EMBL" id="JAEUBG010001709">
    <property type="protein sequence ID" value="KAH3685968.1"/>
    <property type="molecule type" value="Genomic_DNA"/>
</dbReference>
<name>A0A9P8TNC6_WICPI</name>
<evidence type="ECO:0000313" key="1">
    <source>
        <dbReference type="EMBL" id="KAH3685968.1"/>
    </source>
</evidence>
<reference evidence="1" key="2">
    <citation type="submission" date="2021-01" db="EMBL/GenBank/DDBJ databases">
        <authorList>
            <person name="Schikora-Tamarit M.A."/>
        </authorList>
    </citation>
    <scope>NUCLEOTIDE SEQUENCE</scope>
    <source>
        <strain evidence="1">CBS2887</strain>
    </source>
</reference>
<proteinExistence type="predicted"/>
<keyword evidence="2" id="KW-1185">Reference proteome</keyword>
<comment type="caution">
    <text evidence="1">The sequence shown here is derived from an EMBL/GenBank/DDBJ whole genome shotgun (WGS) entry which is preliminary data.</text>
</comment>
<dbReference type="Proteomes" id="UP000774326">
    <property type="component" value="Unassembled WGS sequence"/>
</dbReference>
<sequence length="68" mass="7486">MFFNKVQLVDDLSLEQFLVLSPSGELVQETKLINTANLLFNGFGLRDTSSSETLGVLVTTFCNTTDIV</sequence>
<organism evidence="1 2">
    <name type="scientific">Wickerhamomyces pijperi</name>
    <name type="common">Yeast</name>
    <name type="synonym">Pichia pijperi</name>
    <dbReference type="NCBI Taxonomy" id="599730"/>
    <lineage>
        <taxon>Eukaryota</taxon>
        <taxon>Fungi</taxon>
        <taxon>Dikarya</taxon>
        <taxon>Ascomycota</taxon>
        <taxon>Saccharomycotina</taxon>
        <taxon>Saccharomycetes</taxon>
        <taxon>Phaffomycetales</taxon>
        <taxon>Wickerhamomycetaceae</taxon>
        <taxon>Wickerhamomyces</taxon>
    </lineage>
</organism>
<evidence type="ECO:0000313" key="2">
    <source>
        <dbReference type="Proteomes" id="UP000774326"/>
    </source>
</evidence>
<gene>
    <name evidence="1" type="ORF">WICPIJ_003061</name>
</gene>
<protein>
    <submittedName>
        <fullName evidence="1">Uncharacterized protein</fullName>
    </submittedName>
</protein>
<dbReference type="AlphaFoldDB" id="A0A9P8TNC6"/>